<evidence type="ECO:0000313" key="2">
    <source>
        <dbReference type="EMBL" id="AJO68396.1"/>
    </source>
</evidence>
<dbReference type="GO" id="GO:0005840">
    <property type="term" value="C:ribosome"/>
    <property type="evidence" value="ECO:0007669"/>
    <property type="project" value="UniProtKB-KW"/>
</dbReference>
<dbReference type="PANTHER" id="PTHR47559:SF1">
    <property type="entry name" value="OS03G0844900 PROTEIN"/>
    <property type="match status" value="1"/>
</dbReference>
<dbReference type="InterPro" id="IPR012340">
    <property type="entry name" value="NA-bd_OB-fold"/>
</dbReference>
<keyword evidence="2" id="KW-0687">Ribonucleoprotein</keyword>
<dbReference type="SUPFAM" id="SSF50249">
    <property type="entry name" value="Nucleic acid-binding proteins"/>
    <property type="match status" value="2"/>
</dbReference>
<name>A0A0C5DG36_GRALE</name>
<protein>
    <submittedName>
        <fullName evidence="2 3">Ribosomal protein S1</fullName>
    </submittedName>
</protein>
<feature type="domain" description="S1 motif" evidence="1">
    <location>
        <begin position="196"/>
        <end position="264"/>
    </location>
</feature>
<dbReference type="RefSeq" id="YP_009237842.1">
    <property type="nucleotide sequence ID" value="NC_029644.1"/>
</dbReference>
<keyword evidence="2" id="KW-0689">Ribosomal protein</keyword>
<evidence type="ECO:0000313" key="3">
    <source>
        <dbReference type="EMBL" id="AML79907.1"/>
    </source>
</evidence>
<organism evidence="2">
    <name type="scientific">Gracilariopsis lemaneiformis</name>
    <name type="common">Red alga</name>
    <name type="synonym">Gracilaria lemaneiformis</name>
    <dbReference type="NCBI Taxonomy" id="2782"/>
    <lineage>
        <taxon>Eukaryota</taxon>
        <taxon>Rhodophyta</taxon>
        <taxon>Florideophyceae</taxon>
        <taxon>Rhodymeniophycidae</taxon>
        <taxon>Gracilariales</taxon>
        <taxon>Gracilariaceae</taxon>
        <taxon>Gracilariopsis</taxon>
    </lineage>
</organism>
<feature type="domain" description="S1 motif" evidence="1">
    <location>
        <begin position="117"/>
        <end position="182"/>
    </location>
</feature>
<reference evidence="3" key="2">
    <citation type="journal article" date="2016" name="Mitochondrial DNA Part B Resour">
        <title>The complete chloroplast genome of Gracilariopsis lemaneiformis, an important economic red alga of the family Gracilariaceae.</title>
        <authorList>
            <person name="Zhang Y."/>
            <person name="Guo Y.-M."/>
            <person name="Li T.-J."/>
            <person name="Chen C.-H."/>
            <person name="Shen K.-N."/>
            <person name="Hsiao C.-D."/>
        </authorList>
    </citation>
    <scope>NUCLEOTIDE SEQUENCE</scope>
</reference>
<keyword evidence="2" id="KW-0934">Plastid</keyword>
<dbReference type="EMBL" id="KP330491">
    <property type="protein sequence ID" value="AJO68396.1"/>
    <property type="molecule type" value="Genomic_DNA"/>
</dbReference>
<dbReference type="AlphaFoldDB" id="A0A0C5DG36"/>
<feature type="domain" description="S1 motif" evidence="1">
    <location>
        <begin position="28"/>
        <end position="100"/>
    </location>
</feature>
<dbReference type="EMBL" id="KU179794">
    <property type="protein sequence ID" value="AML79907.1"/>
    <property type="molecule type" value="Genomic_DNA"/>
</dbReference>
<evidence type="ECO:0000259" key="1">
    <source>
        <dbReference type="PROSITE" id="PS50126"/>
    </source>
</evidence>
<dbReference type="InterPro" id="IPR052757">
    <property type="entry name" value="Ribosomal_protein_S1"/>
</dbReference>
<dbReference type="InterPro" id="IPR003029">
    <property type="entry name" value="S1_domain"/>
</dbReference>
<dbReference type="GO" id="GO:0003676">
    <property type="term" value="F:nucleic acid binding"/>
    <property type="evidence" value="ECO:0007669"/>
    <property type="project" value="InterPro"/>
</dbReference>
<sequence length="267" mass="30828">MRKIIPIRFSEKDFGAILNKYDYSLHPGDIVAGTIFHKESRGFLVDIGSHVAGYLPIDEILLNSFNKYNQYTLENFVNNTREFFILAYDKHKQQLLLSVKRLDYIRAWKRIKQLESEDIILHLPVSNVNKGGILTNLEGLQSFIPKSHLISFSYDQGFIKNNIQCKLLFSDEKTNKLILSHKLAMLSVYSNLLKIGSTVYGQITQIKKYGIFISIYGIPALLHISEIGYTHIDNINYIFQVGKKIKVKIIHIDMQQGRIYVSKREVD</sequence>
<proteinExistence type="predicted"/>
<geneLocation type="chloroplast" evidence="2"/>
<dbReference type="PROSITE" id="PS50126">
    <property type="entry name" value="S1"/>
    <property type="match status" value="3"/>
</dbReference>
<reference evidence="2" key="1">
    <citation type="submission" date="2014-12" db="EMBL/GenBank/DDBJ databases">
        <title>The complete chloroplast genome of Gracilariopsis lemaneiformis.</title>
        <authorList>
            <person name="Bi G."/>
            <person name="Du Q."/>
            <person name="Sui Z."/>
            <person name="Mao Y."/>
        </authorList>
    </citation>
    <scope>NUCLEOTIDE SEQUENCE</scope>
</reference>
<dbReference type="PANTHER" id="PTHR47559">
    <property type="entry name" value="OS03G0844900 PROTEIN"/>
    <property type="match status" value="1"/>
</dbReference>
<gene>
    <name evidence="2" type="primary">rps1</name>
</gene>
<dbReference type="Gene3D" id="2.40.50.140">
    <property type="entry name" value="Nucleic acid-binding proteins"/>
    <property type="match status" value="2"/>
</dbReference>
<keyword evidence="2" id="KW-0150">Chloroplast</keyword>
<dbReference type="Pfam" id="PF00575">
    <property type="entry name" value="S1"/>
    <property type="match status" value="1"/>
</dbReference>
<dbReference type="GeneID" id="26995369"/>
<dbReference type="SMART" id="SM00316">
    <property type="entry name" value="S1"/>
    <property type="match status" value="3"/>
</dbReference>
<accession>A0A0C5DG36</accession>